<dbReference type="Pfam" id="PF14200">
    <property type="entry name" value="RicinB_lectin_2"/>
    <property type="match status" value="1"/>
</dbReference>
<feature type="domain" description="Ricin B lectin" evidence="1">
    <location>
        <begin position="94"/>
        <end position="235"/>
    </location>
</feature>
<evidence type="ECO:0000313" key="3">
    <source>
        <dbReference type="Proteomes" id="UP001521150"/>
    </source>
</evidence>
<gene>
    <name evidence="2" type="ORF">LWC34_39600</name>
</gene>
<dbReference type="PROSITE" id="PS50231">
    <property type="entry name" value="RICIN_B_LECTIN"/>
    <property type="match status" value="2"/>
</dbReference>
<reference evidence="2 3" key="1">
    <citation type="submission" date="2021-12" db="EMBL/GenBank/DDBJ databases">
        <title>Genome sequence of Kibdelosporangium philippinense ATCC 49844.</title>
        <authorList>
            <person name="Fedorov E.A."/>
            <person name="Omeragic M."/>
            <person name="Shalygina K.F."/>
            <person name="Maclea K.S."/>
        </authorList>
    </citation>
    <scope>NUCLEOTIDE SEQUENCE [LARGE SCALE GENOMIC DNA]</scope>
    <source>
        <strain evidence="2 3">ATCC 49844</strain>
    </source>
</reference>
<comment type="caution">
    <text evidence="2">The sequence shown here is derived from an EMBL/GenBank/DDBJ whole genome shotgun (WGS) entry which is preliminary data.</text>
</comment>
<dbReference type="InterPro" id="IPR035992">
    <property type="entry name" value="Ricin_B-like_lectins"/>
</dbReference>
<dbReference type="RefSeq" id="WP_233730327.1">
    <property type="nucleotide sequence ID" value="NZ_JAJVCN010000003.1"/>
</dbReference>
<dbReference type="CDD" id="cd00161">
    <property type="entry name" value="beta-trefoil_Ricin-like"/>
    <property type="match status" value="2"/>
</dbReference>
<dbReference type="InterPro" id="IPR000772">
    <property type="entry name" value="Ricin_B_lectin"/>
</dbReference>
<dbReference type="Gene3D" id="2.80.10.50">
    <property type="match status" value="2"/>
</dbReference>
<name>A0ABS8ZMT8_9PSEU</name>
<dbReference type="SMART" id="SM00458">
    <property type="entry name" value="RICIN"/>
    <property type="match status" value="1"/>
</dbReference>
<protein>
    <submittedName>
        <fullName evidence="2">RICIN domain-containing protein</fullName>
    </submittedName>
</protein>
<dbReference type="Proteomes" id="UP001521150">
    <property type="component" value="Unassembled WGS sequence"/>
</dbReference>
<sequence length="236" mass="25901">MNIASRRCLDTGGDAVIRQVSCAEFQGQRWQFIANPADGTFQLRNTFSGLLLTPRDSATGNGTLVEHVADLKSADQLWRIIDPTHVESTVAVEPGFVKLKGLQSGHCIGYERFSEPSLAPMVLASCSGPSPLPPSARWELISVGGKRYALKNTRSGRCLDVKYGSIDNYAPLVQFDCHLQSNEQWVFTKGENGAVFLKSVLSDKVADVFHSQTALGSQIIQHDRNGGQNQQWLLVR</sequence>
<dbReference type="SUPFAM" id="SSF50370">
    <property type="entry name" value="Ricin B-like lectins"/>
    <property type="match status" value="2"/>
</dbReference>
<proteinExistence type="predicted"/>
<organism evidence="2 3">
    <name type="scientific">Kibdelosporangium philippinense</name>
    <dbReference type="NCBI Taxonomy" id="211113"/>
    <lineage>
        <taxon>Bacteria</taxon>
        <taxon>Bacillati</taxon>
        <taxon>Actinomycetota</taxon>
        <taxon>Actinomycetes</taxon>
        <taxon>Pseudonocardiales</taxon>
        <taxon>Pseudonocardiaceae</taxon>
        <taxon>Kibdelosporangium</taxon>
    </lineage>
</organism>
<evidence type="ECO:0000259" key="1">
    <source>
        <dbReference type="SMART" id="SM00458"/>
    </source>
</evidence>
<accession>A0ABS8ZMT8</accession>
<dbReference type="Pfam" id="PF00652">
    <property type="entry name" value="Ricin_B_lectin"/>
    <property type="match status" value="1"/>
</dbReference>
<evidence type="ECO:0000313" key="2">
    <source>
        <dbReference type="EMBL" id="MCE7008874.1"/>
    </source>
</evidence>
<dbReference type="EMBL" id="JAJVCN010000003">
    <property type="protein sequence ID" value="MCE7008874.1"/>
    <property type="molecule type" value="Genomic_DNA"/>
</dbReference>
<keyword evidence="3" id="KW-1185">Reference proteome</keyword>